<sequence>MEGQKTTSLQKRLTADGLLVLASVLPAPSCVSQPAPPLLLTLMLSLHLCVEQCSSPFSTPFIRGNLYTARRPINTFHQMKTVLFFIIIIVIIVNSSCICNRQKQQEMTQILSNG</sequence>
<name>A0ABN8YU17_RANTA</name>
<evidence type="ECO:0000313" key="3">
    <source>
        <dbReference type="Proteomes" id="UP001176941"/>
    </source>
</evidence>
<gene>
    <name evidence="2" type="ORF">MRATA1EN1_LOCUS14054</name>
</gene>
<accession>A0ABN8YU17</accession>
<evidence type="ECO:0000256" key="1">
    <source>
        <dbReference type="SAM" id="Phobius"/>
    </source>
</evidence>
<feature type="transmembrane region" description="Helical" evidence="1">
    <location>
        <begin position="81"/>
        <end position="99"/>
    </location>
</feature>
<protein>
    <submittedName>
        <fullName evidence="2">Uncharacterized protein</fullName>
    </submittedName>
</protein>
<keyword evidence="3" id="KW-1185">Reference proteome</keyword>
<keyword evidence="1" id="KW-0472">Membrane</keyword>
<organism evidence="2 3">
    <name type="scientific">Rangifer tarandus platyrhynchus</name>
    <name type="common">Svalbard reindeer</name>
    <dbReference type="NCBI Taxonomy" id="3082113"/>
    <lineage>
        <taxon>Eukaryota</taxon>
        <taxon>Metazoa</taxon>
        <taxon>Chordata</taxon>
        <taxon>Craniata</taxon>
        <taxon>Vertebrata</taxon>
        <taxon>Euteleostomi</taxon>
        <taxon>Mammalia</taxon>
        <taxon>Eutheria</taxon>
        <taxon>Laurasiatheria</taxon>
        <taxon>Artiodactyla</taxon>
        <taxon>Ruminantia</taxon>
        <taxon>Pecora</taxon>
        <taxon>Cervidae</taxon>
        <taxon>Odocoileinae</taxon>
        <taxon>Rangifer</taxon>
    </lineage>
</organism>
<keyword evidence="1" id="KW-0812">Transmembrane</keyword>
<dbReference type="Proteomes" id="UP001176941">
    <property type="component" value="Chromosome 24"/>
</dbReference>
<proteinExistence type="predicted"/>
<evidence type="ECO:0000313" key="2">
    <source>
        <dbReference type="EMBL" id="CAI9165092.1"/>
    </source>
</evidence>
<reference evidence="2" key="1">
    <citation type="submission" date="2023-04" db="EMBL/GenBank/DDBJ databases">
        <authorList>
            <consortium name="ELIXIR-Norway"/>
        </authorList>
    </citation>
    <scope>NUCLEOTIDE SEQUENCE [LARGE SCALE GENOMIC DNA]</scope>
</reference>
<keyword evidence="1" id="KW-1133">Transmembrane helix</keyword>
<dbReference type="EMBL" id="OX459960">
    <property type="protein sequence ID" value="CAI9165092.1"/>
    <property type="molecule type" value="Genomic_DNA"/>
</dbReference>